<name>A0ABV9PUV6_9BACL</name>
<keyword evidence="3" id="KW-1185">Reference proteome</keyword>
<accession>A0ABV9PUV6</accession>
<evidence type="ECO:0000313" key="2">
    <source>
        <dbReference type="EMBL" id="MFC4766036.1"/>
    </source>
</evidence>
<dbReference type="RefSeq" id="WP_380023696.1">
    <property type="nucleotide sequence ID" value="NZ_JBHSHC010000011.1"/>
</dbReference>
<reference evidence="3" key="1">
    <citation type="journal article" date="2019" name="Int. J. Syst. Evol. Microbiol.">
        <title>The Global Catalogue of Microorganisms (GCM) 10K type strain sequencing project: providing services to taxonomists for standard genome sequencing and annotation.</title>
        <authorList>
            <consortium name="The Broad Institute Genomics Platform"/>
            <consortium name="The Broad Institute Genome Sequencing Center for Infectious Disease"/>
            <person name="Wu L."/>
            <person name="Ma J."/>
        </authorList>
    </citation>
    <scope>NUCLEOTIDE SEQUENCE [LARGE SCALE GENOMIC DNA]</scope>
    <source>
        <strain evidence="3">WYCCWR 12678</strain>
    </source>
</reference>
<evidence type="ECO:0000313" key="3">
    <source>
        <dbReference type="Proteomes" id="UP001596002"/>
    </source>
</evidence>
<feature type="compositionally biased region" description="Basic and acidic residues" evidence="1">
    <location>
        <begin position="9"/>
        <end position="19"/>
    </location>
</feature>
<feature type="region of interest" description="Disordered" evidence="1">
    <location>
        <begin position="1"/>
        <end position="48"/>
    </location>
</feature>
<comment type="caution">
    <text evidence="2">The sequence shown here is derived from an EMBL/GenBank/DDBJ whole genome shotgun (WGS) entry which is preliminary data.</text>
</comment>
<proteinExistence type="predicted"/>
<organism evidence="2 3">
    <name type="scientific">Effusibacillus consociatus</name>
    <dbReference type="NCBI Taxonomy" id="1117041"/>
    <lineage>
        <taxon>Bacteria</taxon>
        <taxon>Bacillati</taxon>
        <taxon>Bacillota</taxon>
        <taxon>Bacilli</taxon>
        <taxon>Bacillales</taxon>
        <taxon>Alicyclobacillaceae</taxon>
        <taxon>Effusibacillus</taxon>
    </lineage>
</organism>
<dbReference type="EMBL" id="JBHSHC010000011">
    <property type="protein sequence ID" value="MFC4766036.1"/>
    <property type="molecule type" value="Genomic_DNA"/>
</dbReference>
<evidence type="ECO:0000256" key="1">
    <source>
        <dbReference type="SAM" id="MobiDB-lite"/>
    </source>
</evidence>
<protein>
    <submittedName>
        <fullName evidence="2">Uncharacterized protein</fullName>
    </submittedName>
</protein>
<gene>
    <name evidence="2" type="ORF">ACFO8Q_01285</name>
</gene>
<dbReference type="Proteomes" id="UP001596002">
    <property type="component" value="Unassembled WGS sequence"/>
</dbReference>
<sequence length="120" mass="13441">MIITNATYDEAKQKGESVPDNHSIQVKDAQNRNLPKEGEAYSSKDLVNPDGSLVTRRYYDQDGKVELDIDYGDHGTPEKTPLRIDILLIGRSWVLKILEVNRLTIGQGQTMVQDQITAQG</sequence>